<dbReference type="Proteomes" id="UP000030669">
    <property type="component" value="Unassembled WGS sequence"/>
</dbReference>
<dbReference type="KEGG" id="gtr:GLOTRDRAFT_135446"/>
<proteinExistence type="predicted"/>
<organism evidence="2 3">
    <name type="scientific">Gloeophyllum trabeum (strain ATCC 11539 / FP-39264 / Madison 617)</name>
    <name type="common">Brown rot fungus</name>
    <dbReference type="NCBI Taxonomy" id="670483"/>
    <lineage>
        <taxon>Eukaryota</taxon>
        <taxon>Fungi</taxon>
        <taxon>Dikarya</taxon>
        <taxon>Basidiomycota</taxon>
        <taxon>Agaricomycotina</taxon>
        <taxon>Agaricomycetes</taxon>
        <taxon>Gloeophyllales</taxon>
        <taxon>Gloeophyllaceae</taxon>
        <taxon>Gloeophyllum</taxon>
    </lineage>
</organism>
<feature type="region of interest" description="Disordered" evidence="1">
    <location>
        <begin position="1"/>
        <end position="146"/>
    </location>
</feature>
<reference evidence="2 3" key="1">
    <citation type="journal article" date="2012" name="Science">
        <title>The Paleozoic origin of enzymatic lignin decomposition reconstructed from 31 fungal genomes.</title>
        <authorList>
            <person name="Floudas D."/>
            <person name="Binder M."/>
            <person name="Riley R."/>
            <person name="Barry K."/>
            <person name="Blanchette R.A."/>
            <person name="Henrissat B."/>
            <person name="Martinez A.T."/>
            <person name="Otillar R."/>
            <person name="Spatafora J.W."/>
            <person name="Yadav J.S."/>
            <person name="Aerts A."/>
            <person name="Benoit I."/>
            <person name="Boyd A."/>
            <person name="Carlson A."/>
            <person name="Copeland A."/>
            <person name="Coutinho P.M."/>
            <person name="de Vries R.P."/>
            <person name="Ferreira P."/>
            <person name="Findley K."/>
            <person name="Foster B."/>
            <person name="Gaskell J."/>
            <person name="Glotzer D."/>
            <person name="Gorecki P."/>
            <person name="Heitman J."/>
            <person name="Hesse C."/>
            <person name="Hori C."/>
            <person name="Igarashi K."/>
            <person name="Jurgens J.A."/>
            <person name="Kallen N."/>
            <person name="Kersten P."/>
            <person name="Kohler A."/>
            <person name="Kuees U."/>
            <person name="Kumar T.K.A."/>
            <person name="Kuo A."/>
            <person name="LaButti K."/>
            <person name="Larrondo L.F."/>
            <person name="Lindquist E."/>
            <person name="Ling A."/>
            <person name="Lombard V."/>
            <person name="Lucas S."/>
            <person name="Lundell T."/>
            <person name="Martin R."/>
            <person name="McLaughlin D.J."/>
            <person name="Morgenstern I."/>
            <person name="Morin E."/>
            <person name="Murat C."/>
            <person name="Nagy L.G."/>
            <person name="Nolan M."/>
            <person name="Ohm R.A."/>
            <person name="Patyshakuliyeva A."/>
            <person name="Rokas A."/>
            <person name="Ruiz-Duenas F.J."/>
            <person name="Sabat G."/>
            <person name="Salamov A."/>
            <person name="Samejima M."/>
            <person name="Schmutz J."/>
            <person name="Slot J.C."/>
            <person name="St John F."/>
            <person name="Stenlid J."/>
            <person name="Sun H."/>
            <person name="Sun S."/>
            <person name="Syed K."/>
            <person name="Tsang A."/>
            <person name="Wiebenga A."/>
            <person name="Young D."/>
            <person name="Pisabarro A."/>
            <person name="Eastwood D.C."/>
            <person name="Martin F."/>
            <person name="Cullen D."/>
            <person name="Grigoriev I.V."/>
            <person name="Hibbett D.S."/>
        </authorList>
    </citation>
    <scope>NUCLEOTIDE SEQUENCE [LARGE SCALE GENOMIC DNA]</scope>
    <source>
        <strain evidence="2 3">ATCC 11539</strain>
    </source>
</reference>
<dbReference type="AlphaFoldDB" id="S7QMN9"/>
<evidence type="ECO:0000313" key="3">
    <source>
        <dbReference type="Proteomes" id="UP000030669"/>
    </source>
</evidence>
<accession>S7QMN9</accession>
<name>S7QMN9_GLOTA</name>
<dbReference type="OMA" id="DVKWRIS"/>
<dbReference type="GeneID" id="19303323"/>
<feature type="compositionally biased region" description="Basic residues" evidence="1">
    <location>
        <begin position="124"/>
        <end position="137"/>
    </location>
</feature>
<dbReference type="STRING" id="670483.S7QMN9"/>
<sequence length="423" mass="46447">MPSPVHCTARRRRSHSASGSPSPAPRFMPDDAWRCSTKRAHPHQPFSPSYRDDSTPEAPQKWDVDMWRRGKRARREASPENTDDDELATPMHWSSSSEDQPSPSSAPPTPGFACTPAAFNLFPSRKRTHRGGHHSQGRRSLPAVNEPNSVDMHRMRTTAFGDLRKSIAEGGEGFVLRMRDLEQSRTKNLLAGTRGRLADQRRAHVGSRRRPASHYESVRRLYPADDTQSGDEDDEIQIFVGENTLGGEPVNKKRAMSLGDMDLDTFTVDPQSYQSPIEESDRCSSPVDTSASGPSSYSSDDEEVNNLFKDTRFSFAANNVTNPFTPSLTHTYTNSTNSSLISLPLPPPVNSTFSPAPPMSCRLPSRKRRAPDVPSSASRSEKAIAALTLALANGAGDVNDYGPLSAIHTPAIIDDCEVGSMFD</sequence>
<dbReference type="OrthoDB" id="2688840at2759"/>
<dbReference type="HOGENOM" id="CLU_773769_0_0_1"/>
<dbReference type="eggNOG" id="ENOG502SU8P">
    <property type="taxonomic scope" value="Eukaryota"/>
</dbReference>
<evidence type="ECO:0000313" key="2">
    <source>
        <dbReference type="EMBL" id="EPQ60836.1"/>
    </source>
</evidence>
<evidence type="ECO:0000256" key="1">
    <source>
        <dbReference type="SAM" id="MobiDB-lite"/>
    </source>
</evidence>
<feature type="compositionally biased region" description="Low complexity" evidence="1">
    <location>
        <begin position="94"/>
        <end position="103"/>
    </location>
</feature>
<feature type="region of interest" description="Disordered" evidence="1">
    <location>
        <begin position="359"/>
        <end position="378"/>
    </location>
</feature>
<dbReference type="RefSeq" id="XP_007861153.1">
    <property type="nucleotide sequence ID" value="XM_007862962.1"/>
</dbReference>
<keyword evidence="3" id="KW-1185">Reference proteome</keyword>
<gene>
    <name evidence="2" type="ORF">GLOTRDRAFT_135446</name>
</gene>
<feature type="region of interest" description="Disordered" evidence="1">
    <location>
        <begin position="271"/>
        <end position="302"/>
    </location>
</feature>
<feature type="compositionally biased region" description="Basic and acidic residues" evidence="1">
    <location>
        <begin position="50"/>
        <end position="68"/>
    </location>
</feature>
<dbReference type="EMBL" id="KB469296">
    <property type="protein sequence ID" value="EPQ60836.1"/>
    <property type="molecule type" value="Genomic_DNA"/>
</dbReference>
<protein>
    <submittedName>
        <fullName evidence="2">Uncharacterized protein</fullName>
    </submittedName>
</protein>